<dbReference type="Proteomes" id="UP000737113">
    <property type="component" value="Unassembled WGS sequence"/>
</dbReference>
<keyword evidence="2" id="KW-1185">Reference proteome</keyword>
<evidence type="ECO:0000313" key="2">
    <source>
        <dbReference type="Proteomes" id="UP000737113"/>
    </source>
</evidence>
<proteinExistence type="predicted"/>
<gene>
    <name evidence="1" type="ORF">HC757_16860</name>
</gene>
<name>A0A972JP52_9GAMM</name>
<protein>
    <submittedName>
        <fullName evidence="1">Uncharacterized protein</fullName>
    </submittedName>
</protein>
<dbReference type="EMBL" id="JAAXYH010000017">
    <property type="protein sequence ID" value="NMH66831.1"/>
    <property type="molecule type" value="Genomic_DNA"/>
</dbReference>
<organism evidence="1 2">
    <name type="scientific">Shewanella salipaludis</name>
    <dbReference type="NCBI Taxonomy" id="2723052"/>
    <lineage>
        <taxon>Bacteria</taxon>
        <taxon>Pseudomonadati</taxon>
        <taxon>Pseudomonadota</taxon>
        <taxon>Gammaproteobacteria</taxon>
        <taxon>Alteromonadales</taxon>
        <taxon>Shewanellaceae</taxon>
        <taxon>Shewanella</taxon>
    </lineage>
</organism>
<evidence type="ECO:0000313" key="1">
    <source>
        <dbReference type="EMBL" id="NMH66831.1"/>
    </source>
</evidence>
<dbReference type="AlphaFoldDB" id="A0A972JP52"/>
<sequence>MKARNSKEPDSSLSTLNHYLTAKLQSLVQFTCFWLLLSSYIFPLCKQKLTQTLTGIKEH</sequence>
<comment type="caution">
    <text evidence="1">The sequence shown here is derived from an EMBL/GenBank/DDBJ whole genome shotgun (WGS) entry which is preliminary data.</text>
</comment>
<dbReference type="RefSeq" id="WP_169565559.1">
    <property type="nucleotide sequence ID" value="NZ_JAAXYH010000017.1"/>
</dbReference>
<accession>A0A972JP52</accession>
<reference evidence="1" key="1">
    <citation type="submission" date="2020-04" db="EMBL/GenBank/DDBJ databases">
        <title>Description of Shewanella salipaludis sp. nov., isolated from a salt marsh.</title>
        <authorList>
            <person name="Park S."/>
            <person name="Yoon J.-H."/>
        </authorList>
    </citation>
    <scope>NUCLEOTIDE SEQUENCE</scope>
    <source>
        <strain evidence="1">SHSM-M6</strain>
    </source>
</reference>